<reference evidence="2" key="2">
    <citation type="submission" date="2021-04" db="EMBL/GenBank/DDBJ databases">
        <authorList>
            <person name="Gilroy R."/>
        </authorList>
    </citation>
    <scope>NUCLEOTIDE SEQUENCE</scope>
    <source>
        <strain evidence="2">ChiBcec16_6824</strain>
    </source>
</reference>
<feature type="transmembrane region" description="Helical" evidence="1">
    <location>
        <begin position="182"/>
        <end position="202"/>
    </location>
</feature>
<dbReference type="AlphaFoldDB" id="A0A9D2BWU4"/>
<protein>
    <submittedName>
        <fullName evidence="2">Uncharacterized protein</fullName>
    </submittedName>
</protein>
<dbReference type="EMBL" id="DXDX01000017">
    <property type="protein sequence ID" value="HIY20431.1"/>
    <property type="molecule type" value="Genomic_DNA"/>
</dbReference>
<name>A0A9D2BWU4_9FIRM</name>
<reference evidence="2" key="1">
    <citation type="journal article" date="2021" name="PeerJ">
        <title>Extensive microbial diversity within the chicken gut microbiome revealed by metagenomics and culture.</title>
        <authorList>
            <person name="Gilroy R."/>
            <person name="Ravi A."/>
            <person name="Getino M."/>
            <person name="Pursley I."/>
            <person name="Horton D.L."/>
            <person name="Alikhan N.F."/>
            <person name="Baker D."/>
            <person name="Gharbi K."/>
            <person name="Hall N."/>
            <person name="Watson M."/>
            <person name="Adriaenssens E.M."/>
            <person name="Foster-Nyarko E."/>
            <person name="Jarju S."/>
            <person name="Secka A."/>
            <person name="Antonio M."/>
            <person name="Oren A."/>
            <person name="Chaudhuri R.R."/>
            <person name="La Ragione R."/>
            <person name="Hildebrand F."/>
            <person name="Pallen M.J."/>
        </authorList>
    </citation>
    <scope>NUCLEOTIDE SEQUENCE</scope>
    <source>
        <strain evidence="2">ChiBcec16_6824</strain>
    </source>
</reference>
<keyword evidence="1" id="KW-1133">Transmembrane helix</keyword>
<feature type="transmembrane region" description="Helical" evidence="1">
    <location>
        <begin position="151"/>
        <end position="170"/>
    </location>
</feature>
<keyword evidence="1" id="KW-0472">Membrane</keyword>
<dbReference type="Proteomes" id="UP000823868">
    <property type="component" value="Unassembled WGS sequence"/>
</dbReference>
<feature type="transmembrane region" description="Helical" evidence="1">
    <location>
        <begin position="44"/>
        <end position="68"/>
    </location>
</feature>
<comment type="caution">
    <text evidence="2">The sequence shown here is derived from an EMBL/GenBank/DDBJ whole genome shotgun (WGS) entry which is preliminary data.</text>
</comment>
<feature type="transmembrane region" description="Helical" evidence="1">
    <location>
        <begin position="7"/>
        <end position="32"/>
    </location>
</feature>
<organism evidence="2 3">
    <name type="scientific">Candidatus Flavonifractor merdigallinarum</name>
    <dbReference type="NCBI Taxonomy" id="2838589"/>
    <lineage>
        <taxon>Bacteria</taxon>
        <taxon>Bacillati</taxon>
        <taxon>Bacillota</taxon>
        <taxon>Clostridia</taxon>
        <taxon>Eubacteriales</taxon>
        <taxon>Oscillospiraceae</taxon>
        <taxon>Flavonifractor</taxon>
    </lineage>
</organism>
<accession>A0A9D2BWU4</accession>
<gene>
    <name evidence="2" type="ORF">H9841_00835</name>
</gene>
<evidence type="ECO:0000256" key="1">
    <source>
        <dbReference type="SAM" id="Phobius"/>
    </source>
</evidence>
<feature type="transmembrane region" description="Helical" evidence="1">
    <location>
        <begin position="126"/>
        <end position="144"/>
    </location>
</feature>
<evidence type="ECO:0000313" key="2">
    <source>
        <dbReference type="EMBL" id="HIY20431.1"/>
    </source>
</evidence>
<keyword evidence="1" id="KW-0812">Transmembrane</keyword>
<evidence type="ECO:0000313" key="3">
    <source>
        <dbReference type="Proteomes" id="UP000823868"/>
    </source>
</evidence>
<sequence length="211" mass="23002">MGRVLRFLVGLHLPGLGVFAVYAVGMTAYAALGGNLQDGVLSTYYYLFPLVPALFLGIFQYTSSVSYLNIALSMGCTRRAFFWGNQFMLFLTSLMVSLLTAFFLFLPQWMGWDWVIPFMPVQALPYLPVATLAVGECMAAAGLLRRISPALGMVCYGVALVALICLGVLVQVVEDAWLWGDLPAILLLVSVFLGGLCLVVEATQTRQAVVR</sequence>
<proteinExistence type="predicted"/>
<feature type="transmembrane region" description="Helical" evidence="1">
    <location>
        <begin position="80"/>
        <end position="106"/>
    </location>
</feature>